<evidence type="ECO:0000313" key="2">
    <source>
        <dbReference type="EMBL" id="AFJ45617.1"/>
    </source>
</evidence>
<accession>I2B513</accession>
<dbReference type="AlphaFoldDB" id="I2B513"/>
<dbReference type="EMBL" id="CP001560">
    <property type="protein sequence ID" value="AFJ45617.1"/>
    <property type="molecule type" value="Genomic_DNA"/>
</dbReference>
<gene>
    <name evidence="2" type="ordered locus">EBL_c04910</name>
</gene>
<reference evidence="2 3" key="1">
    <citation type="journal article" date="2012" name="J. Bacteriol.">
        <title>Complete genome sequence of the B12-producing Shimwellia blattae strain DSM 4481, isolated from a cockroach.</title>
        <authorList>
            <person name="Brzuszkiewicz E."/>
            <person name="Waschkowitz T."/>
            <person name="Wiezer A."/>
            <person name="Daniel R."/>
        </authorList>
    </citation>
    <scope>NUCLEOTIDE SEQUENCE [LARGE SCALE GENOMIC DNA]</scope>
    <source>
        <strain evidence="3">ATCC 29907 / DSM 4481 / JCM 1650 / NBRC 105725 / CDC 9005-74</strain>
    </source>
</reference>
<feature type="chain" id="PRO_5003655936" description="Pectate lyase superfamily protein domain-containing protein" evidence="1">
    <location>
        <begin position="25"/>
        <end position="439"/>
    </location>
</feature>
<evidence type="ECO:0000313" key="3">
    <source>
        <dbReference type="Proteomes" id="UP000001955"/>
    </source>
</evidence>
<evidence type="ECO:0000256" key="1">
    <source>
        <dbReference type="SAM" id="SignalP"/>
    </source>
</evidence>
<name>I2B513_SHIBC</name>
<dbReference type="InterPro" id="IPR011050">
    <property type="entry name" value="Pectin_lyase_fold/virulence"/>
</dbReference>
<organism evidence="2 3">
    <name type="scientific">Shimwellia blattae (strain ATCC 29907 / DSM 4481 / JCM 1650 / NBRC 105725 / CDC 9005-74)</name>
    <name type="common">Escherichia blattae</name>
    <dbReference type="NCBI Taxonomy" id="630626"/>
    <lineage>
        <taxon>Bacteria</taxon>
        <taxon>Pseudomonadati</taxon>
        <taxon>Pseudomonadota</taxon>
        <taxon>Gammaproteobacteria</taxon>
        <taxon>Enterobacterales</taxon>
        <taxon>Enterobacteriaceae</taxon>
        <taxon>Shimwellia</taxon>
    </lineage>
</organism>
<dbReference type="PATRIC" id="fig|630626.3.peg.485"/>
<evidence type="ECO:0008006" key="4">
    <source>
        <dbReference type="Google" id="ProtNLM"/>
    </source>
</evidence>
<dbReference type="Proteomes" id="UP000001955">
    <property type="component" value="Chromosome"/>
</dbReference>
<proteinExistence type="predicted"/>
<sequence length="439" mass="49023">MNRRNILKCFALLSFSGVSTKLLANDPSYEKNDIEVLKKIHHSSVSPKDFGAVGDGKANDTIAVLKMIDYAVSHSLSIDLRGGPWKISNTIDFTDIKEISCDWTGRFIVDPVNFDSNCSYVVTLGSPDSSFRSRRANNLCINGLLCIVSTSKKKKLNGLFIKGSLLKIDAIRVIGFNGEGVNISATWDSSFVSISTEDCGNTEYYQFSINRYGDTSNCLFIGRLQCERANHKCFSIECIRSVINTIHAERTIILIDDEKNKKIPSKLNYVNVKIDVGNTTINQIFHDVSKKSKYKKSSVLLNIDHGSIKDVQMNDSVISTSFGRFSEYINISARSWFFSGNQITNNVISNPKILQDITVINDTKIQYGKINNLSLGAGCSGSYFLNVNIAGINTIPDTVESCYFQACVFECEYDAIINRDSLKKNIESKKIIFNDCRYI</sequence>
<dbReference type="InterPro" id="IPR012334">
    <property type="entry name" value="Pectin_lyas_fold"/>
</dbReference>
<feature type="signal peptide" evidence="1">
    <location>
        <begin position="1"/>
        <end position="24"/>
    </location>
</feature>
<dbReference type="KEGG" id="ebt:EBL_c04910"/>
<dbReference type="STRING" id="630626.EBL_c04910"/>
<dbReference type="SUPFAM" id="SSF51126">
    <property type="entry name" value="Pectin lyase-like"/>
    <property type="match status" value="1"/>
</dbReference>
<protein>
    <recommendedName>
        <fullName evidence="4">Pectate lyase superfamily protein domain-containing protein</fullName>
    </recommendedName>
</protein>
<dbReference type="HOGENOM" id="CLU_623877_0_0_6"/>
<dbReference type="Gene3D" id="2.160.20.10">
    <property type="entry name" value="Single-stranded right-handed beta-helix, Pectin lyase-like"/>
    <property type="match status" value="1"/>
</dbReference>
<keyword evidence="1" id="KW-0732">Signal</keyword>
<keyword evidence="3" id="KW-1185">Reference proteome</keyword>